<evidence type="ECO:0000313" key="7">
    <source>
        <dbReference type="EMBL" id="VVC38844.1"/>
    </source>
</evidence>
<dbReference type="InterPro" id="IPR050549">
    <property type="entry name" value="MFS_Trehalose_Transporter"/>
</dbReference>
<feature type="transmembrane region" description="Helical" evidence="5">
    <location>
        <begin position="51"/>
        <end position="72"/>
    </location>
</feature>
<keyword evidence="3 5" id="KW-1133">Transmembrane helix</keyword>
<comment type="subcellular location">
    <subcellularLocation>
        <location evidence="1">Membrane</location>
        <topology evidence="1">Multi-pass membrane protein</topology>
    </subcellularLocation>
</comment>
<keyword evidence="7" id="KW-0813">Transport</keyword>
<dbReference type="OrthoDB" id="4142200at2759"/>
<evidence type="ECO:0000256" key="4">
    <source>
        <dbReference type="ARBA" id="ARBA00023136"/>
    </source>
</evidence>
<sequence length="404" mass="45415">MSKKGVFRQIYVTVVATLTIFISGMWLGWPSSVVEKAMKHEIDINVTMDELSWIVAMMDLGNMISPLFAGYLMDKLAGVKIRGALSSTFCIQLHFGFLLEAVVGPLVKYRTLNTMSAVFPVVFTVLAFWIPESPYYLLKKNRRVEAARCLQWYRCEQDDVKLTDELRQMEVNVEREMENQSTFREVFTSPKDRKALGIVVAACITQRAGGISCILAFFSLILPEPAPVFPRFQYMIVFATTIVVITITCATLVDKVGRKPLLIISEVGLGIISAGFTVYFYMGTSLRFVIFPYALFLLFSVMYSVGVGFIPVVYLGEMFSVNIRSHCSSIASIALASSSFATNKIFLFVSRTYGNHAMFFLFTVVNFAGALYSYKYAIETKGKTLLEIQQILEEKVKKAPLNTR</sequence>
<keyword evidence="8" id="KW-1185">Reference proteome</keyword>
<dbReference type="PANTHER" id="PTHR48021">
    <property type="match status" value="1"/>
</dbReference>
<evidence type="ECO:0000256" key="3">
    <source>
        <dbReference type="ARBA" id="ARBA00022989"/>
    </source>
</evidence>
<feature type="transmembrane region" description="Helical" evidence="5">
    <location>
        <begin position="195"/>
        <end position="222"/>
    </location>
</feature>
<keyword evidence="4 5" id="KW-0472">Membrane</keyword>
<dbReference type="Gene3D" id="1.20.1250.20">
    <property type="entry name" value="MFS general substrate transporter like domains"/>
    <property type="match status" value="2"/>
</dbReference>
<keyword evidence="7" id="KW-0762">Sugar transport</keyword>
<dbReference type="SUPFAM" id="SSF103473">
    <property type="entry name" value="MFS general substrate transporter"/>
    <property type="match status" value="1"/>
</dbReference>
<evidence type="ECO:0000259" key="6">
    <source>
        <dbReference type="PROSITE" id="PS50850"/>
    </source>
</evidence>
<gene>
    <name evidence="7" type="ORF">CINCED_3A011654</name>
</gene>
<feature type="transmembrane region" description="Helical" evidence="5">
    <location>
        <begin position="84"/>
        <end position="106"/>
    </location>
</feature>
<organism evidence="7 8">
    <name type="scientific">Cinara cedri</name>
    <dbReference type="NCBI Taxonomy" id="506608"/>
    <lineage>
        <taxon>Eukaryota</taxon>
        <taxon>Metazoa</taxon>
        <taxon>Ecdysozoa</taxon>
        <taxon>Arthropoda</taxon>
        <taxon>Hexapoda</taxon>
        <taxon>Insecta</taxon>
        <taxon>Pterygota</taxon>
        <taxon>Neoptera</taxon>
        <taxon>Paraneoptera</taxon>
        <taxon>Hemiptera</taxon>
        <taxon>Sternorrhyncha</taxon>
        <taxon>Aphidomorpha</taxon>
        <taxon>Aphidoidea</taxon>
        <taxon>Aphididae</taxon>
        <taxon>Lachninae</taxon>
        <taxon>Cinara</taxon>
    </lineage>
</organism>
<reference evidence="7 8" key="1">
    <citation type="submission" date="2019-08" db="EMBL/GenBank/DDBJ databases">
        <authorList>
            <person name="Alioto T."/>
            <person name="Alioto T."/>
            <person name="Gomez Garrido J."/>
        </authorList>
    </citation>
    <scope>NUCLEOTIDE SEQUENCE [LARGE SCALE GENOMIC DNA]</scope>
</reference>
<dbReference type="InterPro" id="IPR020846">
    <property type="entry name" value="MFS_dom"/>
</dbReference>
<evidence type="ECO:0000256" key="5">
    <source>
        <dbReference type="SAM" id="Phobius"/>
    </source>
</evidence>
<name>A0A5E4N2F0_9HEMI</name>
<proteinExistence type="predicted"/>
<dbReference type="InterPro" id="IPR036259">
    <property type="entry name" value="MFS_trans_sf"/>
</dbReference>
<evidence type="ECO:0000256" key="2">
    <source>
        <dbReference type="ARBA" id="ARBA00022692"/>
    </source>
</evidence>
<feature type="transmembrane region" description="Helical" evidence="5">
    <location>
        <begin position="327"/>
        <end position="350"/>
    </location>
</feature>
<evidence type="ECO:0000256" key="1">
    <source>
        <dbReference type="ARBA" id="ARBA00004141"/>
    </source>
</evidence>
<feature type="transmembrane region" description="Helical" evidence="5">
    <location>
        <begin position="12"/>
        <end position="31"/>
    </location>
</feature>
<dbReference type="InterPro" id="IPR005828">
    <property type="entry name" value="MFS_sugar_transport-like"/>
</dbReference>
<dbReference type="PANTHER" id="PTHR48021:SF46">
    <property type="entry name" value="MAJOR FACILITATOR SUPERFAMILY (MFS) PROFILE DOMAIN-CONTAINING PROTEIN"/>
    <property type="match status" value="1"/>
</dbReference>
<feature type="transmembrane region" description="Helical" evidence="5">
    <location>
        <begin position="288"/>
        <end position="315"/>
    </location>
</feature>
<feature type="transmembrane region" description="Helical" evidence="5">
    <location>
        <begin position="118"/>
        <end position="138"/>
    </location>
</feature>
<protein>
    <submittedName>
        <fullName evidence="7">Major facilitator superfamily domain,Major facilitator, sugar transporter-like</fullName>
    </submittedName>
</protein>
<accession>A0A5E4N2F0</accession>
<feature type="domain" description="Major facilitator superfamily (MFS) profile" evidence="6">
    <location>
        <begin position="1"/>
        <end position="381"/>
    </location>
</feature>
<dbReference type="Pfam" id="PF00083">
    <property type="entry name" value="Sugar_tr"/>
    <property type="match status" value="1"/>
</dbReference>
<keyword evidence="2 5" id="KW-0812">Transmembrane</keyword>
<dbReference type="PROSITE" id="PS50850">
    <property type="entry name" value="MFS"/>
    <property type="match status" value="1"/>
</dbReference>
<feature type="transmembrane region" description="Helical" evidence="5">
    <location>
        <begin position="356"/>
        <end position="374"/>
    </location>
</feature>
<dbReference type="Proteomes" id="UP000325440">
    <property type="component" value="Unassembled WGS sequence"/>
</dbReference>
<dbReference type="AlphaFoldDB" id="A0A5E4N2F0"/>
<dbReference type="GO" id="GO:0016020">
    <property type="term" value="C:membrane"/>
    <property type="evidence" value="ECO:0007669"/>
    <property type="project" value="UniProtKB-SubCell"/>
</dbReference>
<feature type="transmembrane region" description="Helical" evidence="5">
    <location>
        <begin position="260"/>
        <end position="282"/>
    </location>
</feature>
<feature type="transmembrane region" description="Helical" evidence="5">
    <location>
        <begin position="234"/>
        <end position="253"/>
    </location>
</feature>
<dbReference type="GO" id="GO:0022857">
    <property type="term" value="F:transmembrane transporter activity"/>
    <property type="evidence" value="ECO:0007669"/>
    <property type="project" value="InterPro"/>
</dbReference>
<dbReference type="EMBL" id="CABPRJ010001507">
    <property type="protein sequence ID" value="VVC38844.1"/>
    <property type="molecule type" value="Genomic_DNA"/>
</dbReference>
<evidence type="ECO:0000313" key="8">
    <source>
        <dbReference type="Proteomes" id="UP000325440"/>
    </source>
</evidence>